<protein>
    <submittedName>
        <fullName evidence="2">Uncharacterized protein</fullName>
    </submittedName>
</protein>
<organism evidence="2 3">
    <name type="scientific">Marivirga aurantiaca</name>
    <dbReference type="NCBI Taxonomy" id="2802615"/>
    <lineage>
        <taxon>Bacteria</taxon>
        <taxon>Pseudomonadati</taxon>
        <taxon>Bacteroidota</taxon>
        <taxon>Cytophagia</taxon>
        <taxon>Cytophagales</taxon>
        <taxon>Marivirgaceae</taxon>
        <taxon>Marivirga</taxon>
    </lineage>
</organism>
<dbReference type="EMBL" id="JAEQBW010000006">
    <property type="protein sequence ID" value="MBK6266011.1"/>
    <property type="molecule type" value="Genomic_DNA"/>
</dbReference>
<keyword evidence="1" id="KW-1133">Transmembrane helix</keyword>
<keyword evidence="3" id="KW-1185">Reference proteome</keyword>
<keyword evidence="1" id="KW-0812">Transmembrane</keyword>
<reference evidence="2" key="1">
    <citation type="submission" date="2021-01" db="EMBL/GenBank/DDBJ databases">
        <title>Marivirga aurantiaca sp. nov., isolated from intertidal surface sediments.</title>
        <authorList>
            <person name="Zhang M."/>
        </authorList>
    </citation>
    <scope>NUCLEOTIDE SEQUENCE</scope>
    <source>
        <strain evidence="2">S37H4</strain>
    </source>
</reference>
<evidence type="ECO:0000313" key="3">
    <source>
        <dbReference type="Proteomes" id="UP000611723"/>
    </source>
</evidence>
<name>A0A934X0A0_9BACT</name>
<gene>
    <name evidence="2" type="ORF">JKA74_13290</name>
</gene>
<feature type="transmembrane region" description="Helical" evidence="1">
    <location>
        <begin position="84"/>
        <end position="103"/>
    </location>
</feature>
<dbReference type="AlphaFoldDB" id="A0A934X0A0"/>
<keyword evidence="1" id="KW-0472">Membrane</keyword>
<evidence type="ECO:0000313" key="2">
    <source>
        <dbReference type="EMBL" id="MBK6266011.1"/>
    </source>
</evidence>
<dbReference type="RefSeq" id="WP_201431695.1">
    <property type="nucleotide sequence ID" value="NZ_JAEQBW010000006.1"/>
</dbReference>
<dbReference type="Proteomes" id="UP000611723">
    <property type="component" value="Unassembled WGS sequence"/>
</dbReference>
<evidence type="ECO:0000256" key="1">
    <source>
        <dbReference type="SAM" id="Phobius"/>
    </source>
</evidence>
<sequence length="179" mass="20733">MASEQLEQWLEKYWQGELSHVEEMQFRSELKVNKDSLSGELKSIAEWFETTENVKQELSLDDDFDAEITSKIHGSKFLTNQWSWWKVAASVLIIISLGYLAWLMPQQQDQSTLTEINNTQENPEKAFEETKATLLLMANMMNSGKDHLNSLQLFQVAQEKVQNSLKKEESKKDNSEKSI</sequence>
<accession>A0A934X0A0</accession>
<comment type="caution">
    <text evidence="2">The sequence shown here is derived from an EMBL/GenBank/DDBJ whole genome shotgun (WGS) entry which is preliminary data.</text>
</comment>
<proteinExistence type="predicted"/>